<dbReference type="OrthoDB" id="9811552at2"/>
<evidence type="ECO:0000256" key="8">
    <source>
        <dbReference type="ARBA" id="ARBA00023136"/>
    </source>
</evidence>
<dbReference type="CDD" id="cd06261">
    <property type="entry name" value="TM_PBP2"/>
    <property type="match status" value="1"/>
</dbReference>
<dbReference type="GO" id="GO:0006865">
    <property type="term" value="P:amino acid transport"/>
    <property type="evidence" value="ECO:0007669"/>
    <property type="project" value="UniProtKB-KW"/>
</dbReference>
<evidence type="ECO:0000259" key="10">
    <source>
        <dbReference type="PROSITE" id="PS50928"/>
    </source>
</evidence>
<gene>
    <name evidence="11" type="primary">artQ</name>
    <name evidence="11" type="ORF">NCTC13149_01674</name>
</gene>
<dbReference type="PROSITE" id="PS50928">
    <property type="entry name" value="ABC_TM1"/>
    <property type="match status" value="1"/>
</dbReference>
<dbReference type="Proteomes" id="UP000255517">
    <property type="component" value="Unassembled WGS sequence"/>
</dbReference>
<accession>A0A379C849</accession>
<reference evidence="11 12" key="1">
    <citation type="submission" date="2018-06" db="EMBL/GenBank/DDBJ databases">
        <authorList>
            <consortium name="Pathogen Informatics"/>
            <person name="Doyle S."/>
        </authorList>
    </citation>
    <scope>NUCLEOTIDE SEQUENCE [LARGE SCALE GENOMIC DNA]</scope>
    <source>
        <strain evidence="11 12">NCTC13149</strain>
    </source>
</reference>
<dbReference type="GO" id="GO:0043190">
    <property type="term" value="C:ATP-binding cassette (ABC) transporter complex"/>
    <property type="evidence" value="ECO:0007669"/>
    <property type="project" value="InterPro"/>
</dbReference>
<dbReference type="FunFam" id="1.10.3720.10:FF:000033">
    <property type="entry name" value="Polar amino acid ABC transporter permease"/>
    <property type="match status" value="1"/>
</dbReference>
<evidence type="ECO:0000256" key="2">
    <source>
        <dbReference type="ARBA" id="ARBA00010072"/>
    </source>
</evidence>
<dbReference type="InterPro" id="IPR010065">
    <property type="entry name" value="AA_ABC_transptr_permease_3TM"/>
</dbReference>
<dbReference type="AlphaFoldDB" id="A0A379C849"/>
<feature type="transmembrane region" description="Helical" evidence="9">
    <location>
        <begin position="197"/>
        <end position="215"/>
    </location>
</feature>
<evidence type="ECO:0000313" key="12">
    <source>
        <dbReference type="Proteomes" id="UP000255517"/>
    </source>
</evidence>
<dbReference type="GO" id="GO:0022857">
    <property type="term" value="F:transmembrane transporter activity"/>
    <property type="evidence" value="ECO:0007669"/>
    <property type="project" value="InterPro"/>
</dbReference>
<name>A0A379C849_9FIRM</name>
<keyword evidence="4" id="KW-1003">Cell membrane</keyword>
<keyword evidence="3 9" id="KW-0813">Transport</keyword>
<feature type="domain" description="ABC transmembrane type-1" evidence="10">
    <location>
        <begin position="22"/>
        <end position="215"/>
    </location>
</feature>
<sequence>MNFINSQINFIKTFLPAYLKGAGVTIKLSLIGVILGLTIGIVLALMKISKNKLLKFIASAYIEIVRGTPMLVQIMIVYFGLKKIIPDSLPYLKAPMLLCALSISLNSAAYVAEIIRSGINSVDNGQMEAARSLGLTRSQAMRKIILPQAVKNILPALVNEFITLIKESSIVYTVGVAELMYSGKSIASATYQAVRPFIYAAIIYFIMTYSLSKALQVLERRLSND</sequence>
<proteinExistence type="inferred from homology"/>
<keyword evidence="6" id="KW-0029">Amino-acid transport</keyword>
<dbReference type="EMBL" id="UGSZ01000001">
    <property type="protein sequence ID" value="SUB57816.1"/>
    <property type="molecule type" value="Genomic_DNA"/>
</dbReference>
<dbReference type="InterPro" id="IPR043429">
    <property type="entry name" value="ArtM/GltK/GlnP/TcyL/YhdX-like"/>
</dbReference>
<protein>
    <submittedName>
        <fullName evidence="11">Arginine transport system permease protein ArtQ</fullName>
    </submittedName>
</protein>
<keyword evidence="8 9" id="KW-0472">Membrane</keyword>
<feature type="transmembrane region" description="Helical" evidence="9">
    <location>
        <begin position="24"/>
        <end position="46"/>
    </location>
</feature>
<evidence type="ECO:0000256" key="3">
    <source>
        <dbReference type="ARBA" id="ARBA00022448"/>
    </source>
</evidence>
<dbReference type="STRING" id="1122949.GCA_000378725_01335"/>
<evidence type="ECO:0000256" key="4">
    <source>
        <dbReference type="ARBA" id="ARBA00022475"/>
    </source>
</evidence>
<dbReference type="InterPro" id="IPR035906">
    <property type="entry name" value="MetI-like_sf"/>
</dbReference>
<dbReference type="PANTHER" id="PTHR30614">
    <property type="entry name" value="MEMBRANE COMPONENT OF AMINO ACID ABC TRANSPORTER"/>
    <property type="match status" value="1"/>
</dbReference>
<evidence type="ECO:0000256" key="9">
    <source>
        <dbReference type="RuleBase" id="RU363032"/>
    </source>
</evidence>
<feature type="transmembrane region" description="Helical" evidence="9">
    <location>
        <begin position="58"/>
        <end position="79"/>
    </location>
</feature>
<dbReference type="Gene3D" id="1.10.3720.10">
    <property type="entry name" value="MetI-like"/>
    <property type="match status" value="1"/>
</dbReference>
<keyword evidence="7 9" id="KW-1133">Transmembrane helix</keyword>
<dbReference type="NCBIfam" id="TIGR01726">
    <property type="entry name" value="HEQRo_perm_3TM"/>
    <property type="match status" value="1"/>
</dbReference>
<dbReference type="Pfam" id="PF00528">
    <property type="entry name" value="BPD_transp_1"/>
    <property type="match status" value="1"/>
</dbReference>
<comment type="subcellular location">
    <subcellularLocation>
        <location evidence="1 9">Cell membrane</location>
        <topology evidence="1 9">Multi-pass membrane protein</topology>
    </subcellularLocation>
</comment>
<evidence type="ECO:0000256" key="6">
    <source>
        <dbReference type="ARBA" id="ARBA00022970"/>
    </source>
</evidence>
<dbReference type="RefSeq" id="WP_004825096.1">
    <property type="nucleotide sequence ID" value="NZ_CAMUOS010000006.1"/>
</dbReference>
<organism evidence="11 12">
    <name type="scientific">Peptoniphilus lacrimalis</name>
    <dbReference type="NCBI Taxonomy" id="33031"/>
    <lineage>
        <taxon>Bacteria</taxon>
        <taxon>Bacillati</taxon>
        <taxon>Bacillota</taxon>
        <taxon>Tissierellia</taxon>
        <taxon>Tissierellales</taxon>
        <taxon>Peptoniphilaceae</taxon>
        <taxon>Peptoniphilus</taxon>
    </lineage>
</organism>
<feature type="transmembrane region" description="Helical" evidence="9">
    <location>
        <begin position="91"/>
        <end position="112"/>
    </location>
</feature>
<comment type="similarity">
    <text evidence="2">Belongs to the binding-protein-dependent transport system permease family. HisMQ subfamily.</text>
</comment>
<dbReference type="SUPFAM" id="SSF161098">
    <property type="entry name" value="MetI-like"/>
    <property type="match status" value="1"/>
</dbReference>
<evidence type="ECO:0000256" key="7">
    <source>
        <dbReference type="ARBA" id="ARBA00022989"/>
    </source>
</evidence>
<dbReference type="InterPro" id="IPR000515">
    <property type="entry name" value="MetI-like"/>
</dbReference>
<dbReference type="PANTHER" id="PTHR30614:SF20">
    <property type="entry name" value="GLUTAMINE TRANSPORT SYSTEM PERMEASE PROTEIN GLNP"/>
    <property type="match status" value="1"/>
</dbReference>
<evidence type="ECO:0000313" key="11">
    <source>
        <dbReference type="EMBL" id="SUB57816.1"/>
    </source>
</evidence>
<keyword evidence="5 9" id="KW-0812">Transmembrane</keyword>
<evidence type="ECO:0000256" key="1">
    <source>
        <dbReference type="ARBA" id="ARBA00004651"/>
    </source>
</evidence>
<evidence type="ECO:0000256" key="5">
    <source>
        <dbReference type="ARBA" id="ARBA00022692"/>
    </source>
</evidence>